<reference evidence="3 4" key="1">
    <citation type="submission" date="2019-08" db="EMBL/GenBank/DDBJ databases">
        <title>Genome of Luteibaculum oceani JCM 18817.</title>
        <authorList>
            <person name="Bowman J.P."/>
        </authorList>
    </citation>
    <scope>NUCLEOTIDE SEQUENCE [LARGE SCALE GENOMIC DNA]</scope>
    <source>
        <strain evidence="3 4">JCM 18817</strain>
    </source>
</reference>
<comment type="caution">
    <text evidence="3">The sequence shown here is derived from an EMBL/GenBank/DDBJ whole genome shotgun (WGS) entry which is preliminary data.</text>
</comment>
<accession>A0A5C6VKV3</accession>
<dbReference type="RefSeq" id="WP_147012748.1">
    <property type="nucleotide sequence ID" value="NZ_VORB01000001.1"/>
</dbReference>
<dbReference type="PANTHER" id="PTHR44520">
    <property type="entry name" value="RESPONSE REGULATOR RCP1-RELATED"/>
    <property type="match status" value="1"/>
</dbReference>
<name>A0A5C6VKV3_9FLAO</name>
<evidence type="ECO:0000313" key="3">
    <source>
        <dbReference type="EMBL" id="TXC85374.1"/>
    </source>
</evidence>
<feature type="modified residue" description="4-aspartylphosphate" evidence="1">
    <location>
        <position position="63"/>
    </location>
</feature>
<dbReference type="Gene3D" id="3.40.50.2300">
    <property type="match status" value="1"/>
</dbReference>
<organism evidence="3 4">
    <name type="scientific">Luteibaculum oceani</name>
    <dbReference type="NCBI Taxonomy" id="1294296"/>
    <lineage>
        <taxon>Bacteria</taxon>
        <taxon>Pseudomonadati</taxon>
        <taxon>Bacteroidota</taxon>
        <taxon>Flavobacteriia</taxon>
        <taxon>Flavobacteriales</taxon>
        <taxon>Luteibaculaceae</taxon>
        <taxon>Luteibaculum</taxon>
    </lineage>
</organism>
<dbReference type="OrthoDB" id="673128at2"/>
<dbReference type="InterPro" id="IPR052893">
    <property type="entry name" value="TCS_response_regulator"/>
</dbReference>
<dbReference type="Pfam" id="PF00072">
    <property type="entry name" value="Response_reg"/>
    <property type="match status" value="1"/>
</dbReference>
<dbReference type="Proteomes" id="UP000321168">
    <property type="component" value="Unassembled WGS sequence"/>
</dbReference>
<dbReference type="GO" id="GO:0000160">
    <property type="term" value="P:phosphorelay signal transduction system"/>
    <property type="evidence" value="ECO:0007669"/>
    <property type="project" value="InterPro"/>
</dbReference>
<dbReference type="InterPro" id="IPR011006">
    <property type="entry name" value="CheY-like_superfamily"/>
</dbReference>
<protein>
    <submittedName>
        <fullName evidence="3">Response regulator</fullName>
    </submittedName>
</protein>
<keyword evidence="4" id="KW-1185">Reference proteome</keyword>
<dbReference type="PROSITE" id="PS50110">
    <property type="entry name" value="RESPONSE_REGULATORY"/>
    <property type="match status" value="1"/>
</dbReference>
<dbReference type="SMART" id="SM00448">
    <property type="entry name" value="REC"/>
    <property type="match status" value="1"/>
</dbReference>
<sequence length="140" mass="16123">MYQKIPQVFIIDDDDESNFIHKIIIEESNLVGTTRVFESGPDALEALHNLDFDDSSPLVVFLDINMPFMDGWEFLQKLTNFSSSITEKLHIEMLSSSIFHNDREKAASNNLIKGYIVKPLSEENLKQVLKKLNKKHQTIK</sequence>
<keyword evidence="1" id="KW-0597">Phosphoprotein</keyword>
<evidence type="ECO:0000259" key="2">
    <source>
        <dbReference type="PROSITE" id="PS50110"/>
    </source>
</evidence>
<proteinExistence type="predicted"/>
<gene>
    <name evidence="3" type="ORF">FRX97_01750</name>
</gene>
<feature type="domain" description="Response regulatory" evidence="2">
    <location>
        <begin position="7"/>
        <end position="133"/>
    </location>
</feature>
<dbReference type="SUPFAM" id="SSF52172">
    <property type="entry name" value="CheY-like"/>
    <property type="match status" value="1"/>
</dbReference>
<dbReference type="PANTHER" id="PTHR44520:SF2">
    <property type="entry name" value="RESPONSE REGULATOR RCP1"/>
    <property type="match status" value="1"/>
</dbReference>
<dbReference type="EMBL" id="VORB01000001">
    <property type="protein sequence ID" value="TXC85374.1"/>
    <property type="molecule type" value="Genomic_DNA"/>
</dbReference>
<evidence type="ECO:0000256" key="1">
    <source>
        <dbReference type="PROSITE-ProRule" id="PRU00169"/>
    </source>
</evidence>
<dbReference type="InterPro" id="IPR001789">
    <property type="entry name" value="Sig_transdc_resp-reg_receiver"/>
</dbReference>
<evidence type="ECO:0000313" key="4">
    <source>
        <dbReference type="Proteomes" id="UP000321168"/>
    </source>
</evidence>
<dbReference type="AlphaFoldDB" id="A0A5C6VKV3"/>